<accession>A0ABQ4RY50</accession>
<comment type="caution">
    <text evidence="5">The sequence shown here is derived from an EMBL/GenBank/DDBJ whole genome shotgun (WGS) entry which is preliminary data.</text>
</comment>
<dbReference type="Gene3D" id="3.90.226.10">
    <property type="entry name" value="2-enoyl-CoA Hydratase, Chain A, domain 1"/>
    <property type="match status" value="1"/>
</dbReference>
<comment type="catalytic activity">
    <reaction evidence="1">
        <text>3-hydroxy-2-methylpropanoyl-CoA + H2O = 3-hydroxy-2-methylpropanoate + CoA + H(+)</text>
        <dbReference type="Rhea" id="RHEA:20888"/>
        <dbReference type="ChEBI" id="CHEBI:11805"/>
        <dbReference type="ChEBI" id="CHEBI:15377"/>
        <dbReference type="ChEBI" id="CHEBI:15378"/>
        <dbReference type="ChEBI" id="CHEBI:57287"/>
        <dbReference type="ChEBI" id="CHEBI:57340"/>
        <dbReference type="EC" id="3.1.2.4"/>
    </reaction>
</comment>
<proteinExistence type="predicted"/>
<dbReference type="RefSeq" id="WP_238244720.1">
    <property type="nucleotide sequence ID" value="NZ_BPQP01000040.1"/>
</dbReference>
<evidence type="ECO:0000259" key="4">
    <source>
        <dbReference type="Pfam" id="PF16113"/>
    </source>
</evidence>
<keyword evidence="6" id="KW-1185">Reference proteome</keyword>
<evidence type="ECO:0000313" key="6">
    <source>
        <dbReference type="Proteomes" id="UP001055125"/>
    </source>
</evidence>
<dbReference type="PANTHER" id="PTHR43176">
    <property type="entry name" value="3-HYDROXYISOBUTYRYL-COA HYDROLASE-RELATED"/>
    <property type="match status" value="1"/>
</dbReference>
<organism evidence="5 6">
    <name type="scientific">Methylobacterium iners</name>
    <dbReference type="NCBI Taxonomy" id="418707"/>
    <lineage>
        <taxon>Bacteria</taxon>
        <taxon>Pseudomonadati</taxon>
        <taxon>Pseudomonadota</taxon>
        <taxon>Alphaproteobacteria</taxon>
        <taxon>Hyphomicrobiales</taxon>
        <taxon>Methylobacteriaceae</taxon>
        <taxon>Methylobacterium</taxon>
    </lineage>
</organism>
<dbReference type="Proteomes" id="UP001055125">
    <property type="component" value="Unassembled WGS sequence"/>
</dbReference>
<dbReference type="SUPFAM" id="SSF52096">
    <property type="entry name" value="ClpP/crotonase"/>
    <property type="match status" value="1"/>
</dbReference>
<gene>
    <name evidence="5" type="primary">caiD</name>
    <name evidence="5" type="ORF">OCOJLMKI_2789</name>
</gene>
<sequence length="359" mass="38023">MDEVIVETAGRLGRLRLNRPKALNALTHGMVGLIDAALDAFAADADIACVLLTGEGERGLCAGGDVRSLYMSEGTAFAEKFWRDEYRLDARIARYEKPFVAVMDGITMGGGVGLAGHARHRVVTERSRVAMPETGIGYLPDVGATWLLPRAPGETGTYLGLTGAPMGGADAIHAGFADALVPVSALPPLIEALSELPGRAGDEEVAAAIRARGIDPGPAGLAAQRAVIDRCFAFDTMAEIVSALETNGSDFARTARATLGEKAPASLVLTLALLRRGRDAPDLEACLEHEFHASLAMLAEGDFREGVRAAVIDKDRSPRWSPATLAEVDPDRIARWLEPRAAPVFPHPRNHGGAAALRR</sequence>
<dbReference type="InterPro" id="IPR029045">
    <property type="entry name" value="ClpP/crotonase-like_dom_sf"/>
</dbReference>
<evidence type="ECO:0000256" key="3">
    <source>
        <dbReference type="ARBA" id="ARBA00022801"/>
    </source>
</evidence>
<protein>
    <recommendedName>
        <fullName evidence="2">3-hydroxyisobutyryl-CoA hydrolase</fullName>
        <ecNumber evidence="2">3.1.2.4</ecNumber>
    </recommendedName>
</protein>
<feature type="domain" description="Enoyl-CoA hydratase/isomerase" evidence="4">
    <location>
        <begin position="13"/>
        <end position="335"/>
    </location>
</feature>
<keyword evidence="3" id="KW-0378">Hydrolase</keyword>
<dbReference type="EC" id="3.1.2.4" evidence="2"/>
<name>A0ABQ4RY50_9HYPH</name>
<evidence type="ECO:0000256" key="2">
    <source>
        <dbReference type="ARBA" id="ARBA00011915"/>
    </source>
</evidence>
<evidence type="ECO:0000313" key="5">
    <source>
        <dbReference type="EMBL" id="GJD95576.1"/>
    </source>
</evidence>
<reference evidence="5" key="1">
    <citation type="journal article" date="2021" name="Front. Microbiol.">
        <title>Comprehensive Comparative Genomics and Phenotyping of Methylobacterium Species.</title>
        <authorList>
            <person name="Alessa O."/>
            <person name="Ogura Y."/>
            <person name="Fujitani Y."/>
            <person name="Takami H."/>
            <person name="Hayashi T."/>
            <person name="Sahin N."/>
            <person name="Tani A."/>
        </authorList>
    </citation>
    <scope>NUCLEOTIDE SEQUENCE</scope>
    <source>
        <strain evidence="5">DSM 19015</strain>
    </source>
</reference>
<dbReference type="InterPro" id="IPR032259">
    <property type="entry name" value="HIBYL-CoA-H"/>
</dbReference>
<dbReference type="PANTHER" id="PTHR43176:SF3">
    <property type="entry name" value="3-HYDROXYISOBUTYRYL-COA HYDROLASE, MITOCHONDRIAL"/>
    <property type="match status" value="1"/>
</dbReference>
<dbReference type="CDD" id="cd06558">
    <property type="entry name" value="crotonase-like"/>
    <property type="match status" value="1"/>
</dbReference>
<dbReference type="Pfam" id="PF16113">
    <property type="entry name" value="ECH_2"/>
    <property type="match status" value="1"/>
</dbReference>
<reference evidence="5" key="2">
    <citation type="submission" date="2021-08" db="EMBL/GenBank/DDBJ databases">
        <authorList>
            <person name="Tani A."/>
            <person name="Ola A."/>
            <person name="Ogura Y."/>
            <person name="Katsura K."/>
            <person name="Hayashi T."/>
        </authorList>
    </citation>
    <scope>NUCLEOTIDE SEQUENCE</scope>
    <source>
        <strain evidence="5">DSM 19015</strain>
    </source>
</reference>
<dbReference type="InterPro" id="IPR045004">
    <property type="entry name" value="ECH_dom"/>
</dbReference>
<evidence type="ECO:0000256" key="1">
    <source>
        <dbReference type="ARBA" id="ARBA00001709"/>
    </source>
</evidence>
<dbReference type="EMBL" id="BPQP01000040">
    <property type="protein sequence ID" value="GJD95576.1"/>
    <property type="molecule type" value="Genomic_DNA"/>
</dbReference>
<dbReference type="NCBIfam" id="NF004127">
    <property type="entry name" value="PRK05617.1"/>
    <property type="match status" value="1"/>
</dbReference>